<protein>
    <recommendedName>
        <fullName evidence="2">UDP-glucose 6-dehydrogenase</fullName>
    </recommendedName>
</protein>
<feature type="domain" description="UDP-glucose/GDP-mannose dehydrogenase dimerisation" evidence="5">
    <location>
        <begin position="187"/>
        <end position="283"/>
    </location>
</feature>
<dbReference type="GO" id="GO:0051287">
    <property type="term" value="F:NAD binding"/>
    <property type="evidence" value="ECO:0007669"/>
    <property type="project" value="InterPro"/>
</dbReference>
<dbReference type="InterPro" id="IPR008927">
    <property type="entry name" value="6-PGluconate_DH-like_C_sf"/>
</dbReference>
<dbReference type="AlphaFoldDB" id="A0A3A4AUA6"/>
<dbReference type="InterPro" id="IPR013332">
    <property type="entry name" value="KPR_N"/>
</dbReference>
<evidence type="ECO:0000256" key="2">
    <source>
        <dbReference type="ARBA" id="ARBA00015132"/>
    </source>
</evidence>
<feature type="compositionally biased region" description="Basic and acidic residues" evidence="4">
    <location>
        <begin position="294"/>
        <end position="309"/>
    </location>
</feature>
<comment type="similarity">
    <text evidence="1 3">Belongs to the UDP-glucose/GDP-mannose dehydrogenase family.</text>
</comment>
<evidence type="ECO:0000256" key="1">
    <source>
        <dbReference type="ARBA" id="ARBA00006601"/>
    </source>
</evidence>
<dbReference type="Pfam" id="PF02558">
    <property type="entry name" value="ApbA"/>
    <property type="match status" value="1"/>
</dbReference>
<dbReference type="Gene3D" id="3.40.50.720">
    <property type="entry name" value="NAD(P)-binding Rossmann-like Domain"/>
    <property type="match status" value="1"/>
</dbReference>
<accession>A0A3A4AUA6</accession>
<dbReference type="PIRSF" id="PIRSF500136">
    <property type="entry name" value="UDP_ManNAc_DH"/>
    <property type="match status" value="1"/>
</dbReference>
<reference evidence="8 9" key="1">
    <citation type="submission" date="2018-09" db="EMBL/GenBank/DDBJ databases">
        <title>YIM 75507 draft genome.</title>
        <authorList>
            <person name="Tang S."/>
            <person name="Feng Y."/>
        </authorList>
    </citation>
    <scope>NUCLEOTIDE SEQUENCE [LARGE SCALE GENOMIC DNA]</scope>
    <source>
        <strain evidence="8 9">YIM 75507</strain>
    </source>
</reference>
<name>A0A3A4AUA6_9ACTN</name>
<dbReference type="Pfam" id="PF00984">
    <property type="entry name" value="UDPG_MGDP_dh"/>
    <property type="match status" value="1"/>
</dbReference>
<dbReference type="Gene3D" id="1.10.1040.10">
    <property type="entry name" value="N-(1-d-carboxylethyl)-l-norvaline Dehydrogenase, domain 2"/>
    <property type="match status" value="1"/>
</dbReference>
<dbReference type="SUPFAM" id="SSF48179">
    <property type="entry name" value="6-phosphogluconate dehydrogenase C-terminal domain-like"/>
    <property type="match status" value="1"/>
</dbReference>
<dbReference type="PANTHER" id="PTHR43750:SF3">
    <property type="entry name" value="UDP-GLUCOSE 6-DEHYDROGENASE TUAD"/>
    <property type="match status" value="1"/>
</dbReference>
<feature type="domain" description="UDP-glucose/GDP-mannose dehydrogenase N-terminal" evidence="7">
    <location>
        <begin position="52"/>
        <end position="167"/>
    </location>
</feature>
<dbReference type="GO" id="GO:0000271">
    <property type="term" value="P:polysaccharide biosynthetic process"/>
    <property type="evidence" value="ECO:0007669"/>
    <property type="project" value="InterPro"/>
</dbReference>
<dbReference type="Proteomes" id="UP000265768">
    <property type="component" value="Unassembled WGS sequence"/>
</dbReference>
<keyword evidence="9" id="KW-1185">Reference proteome</keyword>
<dbReference type="OrthoDB" id="5193947at2"/>
<comment type="caution">
    <text evidence="8">The sequence shown here is derived from an EMBL/GenBank/DDBJ whole genome shotgun (WGS) entry which is preliminary data.</text>
</comment>
<dbReference type="InterPro" id="IPR001732">
    <property type="entry name" value="UDP-Glc/GDP-Man_DH_N"/>
</dbReference>
<feature type="domain" description="Ketopantoate reductase N-terminal" evidence="6">
    <location>
        <begin position="4"/>
        <end position="48"/>
    </location>
</feature>
<dbReference type="GO" id="GO:0016628">
    <property type="term" value="F:oxidoreductase activity, acting on the CH-CH group of donors, NAD or NADP as acceptor"/>
    <property type="evidence" value="ECO:0007669"/>
    <property type="project" value="InterPro"/>
</dbReference>
<evidence type="ECO:0000259" key="6">
    <source>
        <dbReference type="Pfam" id="PF02558"/>
    </source>
</evidence>
<dbReference type="EMBL" id="QZEY01000003">
    <property type="protein sequence ID" value="RJL33145.1"/>
    <property type="molecule type" value="Genomic_DNA"/>
</dbReference>
<dbReference type="RefSeq" id="WP_119926105.1">
    <property type="nucleotide sequence ID" value="NZ_QZEY01000003.1"/>
</dbReference>
<evidence type="ECO:0000313" key="9">
    <source>
        <dbReference type="Proteomes" id="UP000265768"/>
    </source>
</evidence>
<dbReference type="InterPro" id="IPR017476">
    <property type="entry name" value="UDP-Glc/GDP-Man"/>
</dbReference>
<dbReference type="InterPro" id="IPR036291">
    <property type="entry name" value="NAD(P)-bd_dom_sf"/>
</dbReference>
<sequence length="318" mass="33745">MTRIFVVGSGVVGTATGHGLRAAGHEVTFVDIHEPRVAALRDEGLDARMTLSLEGEPPSVVFLTVPTPAAEHGHELGAVIEAARSAGRALAGSPERHLVAVRSTVPPGTTEGLVQPILERESGLRAHEGFLLACNPEFLRAATARRDFLQPWMTVVASRSPEALDLLRTLLAPFGGELRAFPDPALAELVKCVHNCFNAAKISFWNEVWLVARRLGLDPADVSAVSDTVSRSAEASFNPLYGIRGGVPYGGACLPKDTRAFLAFAEQSGATMALLRAVIAVNDRIAGETAAGPEGERHERPAERHERAAELAALGHEG</sequence>
<dbReference type="SUPFAM" id="SSF51735">
    <property type="entry name" value="NAD(P)-binding Rossmann-fold domains"/>
    <property type="match status" value="1"/>
</dbReference>
<evidence type="ECO:0000256" key="3">
    <source>
        <dbReference type="PIRNR" id="PIRNR000124"/>
    </source>
</evidence>
<dbReference type="InterPro" id="IPR013328">
    <property type="entry name" value="6PGD_dom2"/>
</dbReference>
<evidence type="ECO:0000256" key="4">
    <source>
        <dbReference type="SAM" id="MobiDB-lite"/>
    </source>
</evidence>
<dbReference type="PIRSF" id="PIRSF000124">
    <property type="entry name" value="UDPglc_GDPman_dh"/>
    <property type="match status" value="1"/>
</dbReference>
<organism evidence="8 9">
    <name type="scientific">Bailinhaonella thermotolerans</name>
    <dbReference type="NCBI Taxonomy" id="1070861"/>
    <lineage>
        <taxon>Bacteria</taxon>
        <taxon>Bacillati</taxon>
        <taxon>Actinomycetota</taxon>
        <taxon>Actinomycetes</taxon>
        <taxon>Streptosporangiales</taxon>
        <taxon>Streptosporangiaceae</taxon>
        <taxon>Bailinhaonella</taxon>
    </lineage>
</organism>
<evidence type="ECO:0000259" key="7">
    <source>
        <dbReference type="Pfam" id="PF03721"/>
    </source>
</evidence>
<evidence type="ECO:0000259" key="5">
    <source>
        <dbReference type="Pfam" id="PF00984"/>
    </source>
</evidence>
<dbReference type="Pfam" id="PF03721">
    <property type="entry name" value="UDPG_MGDP_dh_N"/>
    <property type="match status" value="1"/>
</dbReference>
<dbReference type="GO" id="GO:0016616">
    <property type="term" value="F:oxidoreductase activity, acting on the CH-OH group of donors, NAD or NADP as acceptor"/>
    <property type="evidence" value="ECO:0007669"/>
    <property type="project" value="InterPro"/>
</dbReference>
<proteinExistence type="inferred from homology"/>
<dbReference type="InterPro" id="IPR014026">
    <property type="entry name" value="UDP-Glc/GDP-Man_DH_dimer"/>
</dbReference>
<dbReference type="InterPro" id="IPR028359">
    <property type="entry name" value="UDP_ManNAc/GlcNAc_DH"/>
</dbReference>
<feature type="region of interest" description="Disordered" evidence="4">
    <location>
        <begin position="289"/>
        <end position="318"/>
    </location>
</feature>
<evidence type="ECO:0000313" key="8">
    <source>
        <dbReference type="EMBL" id="RJL33145.1"/>
    </source>
</evidence>
<gene>
    <name evidence="8" type="ORF">D5H75_09845</name>
</gene>
<dbReference type="PANTHER" id="PTHR43750">
    <property type="entry name" value="UDP-GLUCOSE 6-DEHYDROGENASE TUAD"/>
    <property type="match status" value="1"/>
</dbReference>